<dbReference type="EMBL" id="JABBGH010000001">
    <property type="protein sequence ID" value="NML65489.1"/>
    <property type="molecule type" value="Genomic_DNA"/>
</dbReference>
<keyword evidence="2" id="KW-0732">Signal</keyword>
<feature type="compositionally biased region" description="Basic and acidic residues" evidence="1">
    <location>
        <begin position="74"/>
        <end position="110"/>
    </location>
</feature>
<dbReference type="Proteomes" id="UP000559626">
    <property type="component" value="Unassembled WGS sequence"/>
</dbReference>
<gene>
    <name evidence="4" type="ORF">HHL22_09765</name>
</gene>
<evidence type="ECO:0000256" key="1">
    <source>
        <dbReference type="SAM" id="MobiDB-lite"/>
    </source>
</evidence>
<feature type="region of interest" description="Disordered" evidence="1">
    <location>
        <begin position="45"/>
        <end position="110"/>
    </location>
</feature>
<accession>A0A7Y0FMJ9</accession>
<evidence type="ECO:0000259" key="3">
    <source>
        <dbReference type="Pfam" id="PF13670"/>
    </source>
</evidence>
<proteinExistence type="predicted"/>
<dbReference type="AlphaFoldDB" id="A0A7Y0FMJ9"/>
<evidence type="ECO:0000313" key="5">
    <source>
        <dbReference type="Proteomes" id="UP000559626"/>
    </source>
</evidence>
<reference evidence="4 5" key="1">
    <citation type="submission" date="2020-04" db="EMBL/GenBank/DDBJ databases">
        <title>Hymenobacter polaris sp. nov., isolated from Arctic soil.</title>
        <authorList>
            <person name="Dahal R.H."/>
        </authorList>
    </citation>
    <scope>NUCLEOTIDE SEQUENCE [LARGE SCALE GENOMIC DNA]</scope>
    <source>
        <strain evidence="4 5">RP-2-7</strain>
    </source>
</reference>
<dbReference type="Pfam" id="PF13670">
    <property type="entry name" value="PepSY_2"/>
    <property type="match status" value="1"/>
</dbReference>
<evidence type="ECO:0000313" key="4">
    <source>
        <dbReference type="EMBL" id="NML65489.1"/>
    </source>
</evidence>
<name>A0A7Y0FMJ9_9BACT</name>
<feature type="signal peptide" evidence="2">
    <location>
        <begin position="1"/>
        <end position="21"/>
    </location>
</feature>
<feature type="domain" description="PepSY" evidence="3">
    <location>
        <begin position="7"/>
        <end position="77"/>
    </location>
</feature>
<organism evidence="4 5">
    <name type="scientific">Hymenobacter polaris</name>
    <dbReference type="NCBI Taxonomy" id="2682546"/>
    <lineage>
        <taxon>Bacteria</taxon>
        <taxon>Pseudomonadati</taxon>
        <taxon>Bacteroidota</taxon>
        <taxon>Cytophagia</taxon>
        <taxon>Cytophagales</taxon>
        <taxon>Hymenobacteraceae</taxon>
        <taxon>Hymenobacter</taxon>
    </lineage>
</organism>
<feature type="compositionally biased region" description="Basic and acidic residues" evidence="1">
    <location>
        <begin position="46"/>
        <end position="65"/>
    </location>
</feature>
<comment type="caution">
    <text evidence="4">The sequence shown here is derived from an EMBL/GenBank/DDBJ whole genome shotgun (WGS) entry which is preliminary data.</text>
</comment>
<evidence type="ECO:0000256" key="2">
    <source>
        <dbReference type="SAM" id="SignalP"/>
    </source>
</evidence>
<feature type="chain" id="PRO_5031055795" description="PepSY domain-containing protein" evidence="2">
    <location>
        <begin position="22"/>
        <end position="110"/>
    </location>
</feature>
<dbReference type="InterPro" id="IPR025711">
    <property type="entry name" value="PepSY"/>
</dbReference>
<protein>
    <recommendedName>
        <fullName evidence="3">PepSY domain-containing protein</fullName>
    </recommendedName>
</protein>
<dbReference type="RefSeq" id="WP_169530787.1">
    <property type="nucleotide sequence ID" value="NZ_JABBGH010000001.1"/>
</dbReference>
<sequence>MKKTILSAVAICLFSATAALAQTTPVKVEDGGDKTKQVVDGMTIKTKVDPGDGKMKVKGKDEQGNRMKAYTKPRKGDMKADRDQMKMDRKAMKMDHKGMKKGMAKDSARM</sequence>
<keyword evidence="5" id="KW-1185">Reference proteome</keyword>